<dbReference type="AlphaFoldDB" id="A0A6G1F1D9"/>
<reference evidence="2 3" key="1">
    <citation type="submission" date="2019-11" db="EMBL/GenBank/DDBJ databases">
        <title>Whole genome sequence of Oryza granulata.</title>
        <authorList>
            <person name="Li W."/>
        </authorList>
    </citation>
    <scope>NUCLEOTIDE SEQUENCE [LARGE SCALE GENOMIC DNA]</scope>
    <source>
        <strain evidence="3">cv. Menghai</strain>
        <tissue evidence="2">Leaf</tissue>
    </source>
</reference>
<keyword evidence="3" id="KW-1185">Reference proteome</keyword>
<feature type="transmembrane region" description="Helical" evidence="1">
    <location>
        <begin position="12"/>
        <end position="31"/>
    </location>
</feature>
<evidence type="ECO:0000313" key="2">
    <source>
        <dbReference type="EMBL" id="KAF0930693.1"/>
    </source>
</evidence>
<protein>
    <submittedName>
        <fullName evidence="2">Uncharacterized protein</fullName>
    </submittedName>
</protein>
<sequence length="69" mass="7304">MLAVRRWEYINVGAYVFTTLLLAVELTTVSAGGRARAVLAVVLAIVGVVNAHDLLAHLASVDCQVGKVQ</sequence>
<dbReference type="PANTHER" id="PTHR34967">
    <property type="entry name" value="OS02G0257200 PROTEIN"/>
    <property type="match status" value="1"/>
</dbReference>
<evidence type="ECO:0000313" key="3">
    <source>
        <dbReference type="Proteomes" id="UP000479710"/>
    </source>
</evidence>
<comment type="caution">
    <text evidence="2">The sequence shown here is derived from an EMBL/GenBank/DDBJ whole genome shotgun (WGS) entry which is preliminary data.</text>
</comment>
<evidence type="ECO:0000256" key="1">
    <source>
        <dbReference type="SAM" id="Phobius"/>
    </source>
</evidence>
<dbReference type="EMBL" id="SPHZ02000002">
    <property type="protein sequence ID" value="KAF0930693.1"/>
    <property type="molecule type" value="Genomic_DNA"/>
</dbReference>
<name>A0A6G1F1D9_9ORYZ</name>
<proteinExistence type="predicted"/>
<accession>A0A6G1F1D9</accession>
<keyword evidence="1" id="KW-1133">Transmembrane helix</keyword>
<feature type="transmembrane region" description="Helical" evidence="1">
    <location>
        <begin position="37"/>
        <end position="59"/>
    </location>
</feature>
<keyword evidence="1" id="KW-0812">Transmembrane</keyword>
<gene>
    <name evidence="2" type="ORF">E2562_034633</name>
</gene>
<keyword evidence="1" id="KW-0472">Membrane</keyword>
<dbReference type="Proteomes" id="UP000479710">
    <property type="component" value="Unassembled WGS sequence"/>
</dbReference>
<organism evidence="2 3">
    <name type="scientific">Oryza meyeriana var. granulata</name>
    <dbReference type="NCBI Taxonomy" id="110450"/>
    <lineage>
        <taxon>Eukaryota</taxon>
        <taxon>Viridiplantae</taxon>
        <taxon>Streptophyta</taxon>
        <taxon>Embryophyta</taxon>
        <taxon>Tracheophyta</taxon>
        <taxon>Spermatophyta</taxon>
        <taxon>Magnoliopsida</taxon>
        <taxon>Liliopsida</taxon>
        <taxon>Poales</taxon>
        <taxon>Poaceae</taxon>
        <taxon>BOP clade</taxon>
        <taxon>Oryzoideae</taxon>
        <taxon>Oryzeae</taxon>
        <taxon>Oryzinae</taxon>
        <taxon>Oryza</taxon>
        <taxon>Oryza meyeriana</taxon>
    </lineage>
</organism>
<dbReference type="PANTHER" id="PTHR34967:SF2">
    <property type="entry name" value="OS05G0586700 PROTEIN"/>
    <property type="match status" value="1"/>
</dbReference>